<feature type="domain" description="Mur ligase central" evidence="10">
    <location>
        <begin position="137"/>
        <end position="342"/>
    </location>
</feature>
<gene>
    <name evidence="7 11" type="primary">murD</name>
    <name evidence="11" type="ORF">GCM10023340_29580</name>
</gene>
<evidence type="ECO:0000256" key="8">
    <source>
        <dbReference type="RuleBase" id="RU003664"/>
    </source>
</evidence>
<dbReference type="Gene3D" id="3.40.1190.10">
    <property type="entry name" value="Mur-like, catalytic domain"/>
    <property type="match status" value="1"/>
</dbReference>
<dbReference type="PANTHER" id="PTHR43692:SF1">
    <property type="entry name" value="UDP-N-ACETYLMURAMOYLALANINE--D-GLUTAMATE LIGASE"/>
    <property type="match status" value="1"/>
</dbReference>
<feature type="binding site" evidence="7">
    <location>
        <begin position="139"/>
        <end position="145"/>
    </location>
    <ligand>
        <name>ATP</name>
        <dbReference type="ChEBI" id="CHEBI:30616"/>
    </ligand>
</feature>
<keyword evidence="4 7" id="KW-0436">Ligase</keyword>
<sequence>MTRPDVSSLDRQASWDGVRVAVLGFGVSGFAAADNLTHLGASVTALADQATAAQLEKAELLEILGARVDIHPGATQALPTVAGGDVDLVVTSPGFRPDAPLLRQAQARGVPVWGEVELAWRLRGPGPTGDPAPWLAVTGTNGKTTTVQMLDAILRAEGLRSVAAGNVGLPIVEAVMDPAPYDVFAVELSSFQLHYTHSMSAQAAAVLNVAEDHLDWYGGWPDGPDPVNPMAVYAADKGRVYSQAQRACVYNVADPVTEQLVRDAEVVEGARAVGFTLGMPSVGMLGVVEDLLVDRAFIEERATSAAELCSLADLLPDDGPGLDVAPPAPHVVANALAAAALARAHGVSQAAVGQGLRGFRMDGHRMAVVAAHGGVTWIDDSKATNPHAAQSSLQAYEPVVWVAGGLAKGATFDELVRSVASRLRGAVLLGRDRDLVAAALSRHAPDVPVIVVDADDTGGVDGGPALMRRVVAAAADLAVPGDTVLLAPACASQDQFTDYKARGDAFAAAVREHTQT</sequence>
<dbReference type="InterPro" id="IPR005762">
    <property type="entry name" value="MurD"/>
</dbReference>
<evidence type="ECO:0000313" key="12">
    <source>
        <dbReference type="Proteomes" id="UP001500221"/>
    </source>
</evidence>
<dbReference type="InterPro" id="IPR013221">
    <property type="entry name" value="Mur_ligase_cen"/>
</dbReference>
<dbReference type="NCBIfam" id="TIGR01087">
    <property type="entry name" value="murD"/>
    <property type="match status" value="1"/>
</dbReference>
<keyword evidence="7 8" id="KW-0132">Cell division</keyword>
<keyword evidence="6 7" id="KW-0067">ATP-binding</keyword>
<dbReference type="EC" id="6.3.2.9" evidence="7 8"/>
<dbReference type="Pfam" id="PF08245">
    <property type="entry name" value="Mur_ligase_M"/>
    <property type="match status" value="1"/>
</dbReference>
<comment type="subcellular location">
    <subcellularLocation>
        <location evidence="1 7 8">Cytoplasm</location>
    </subcellularLocation>
</comment>
<evidence type="ECO:0000256" key="6">
    <source>
        <dbReference type="ARBA" id="ARBA00022840"/>
    </source>
</evidence>
<dbReference type="SUPFAM" id="SSF53244">
    <property type="entry name" value="MurD-like peptide ligases, peptide-binding domain"/>
    <property type="match status" value="1"/>
</dbReference>
<dbReference type="Pfam" id="PF21799">
    <property type="entry name" value="MurD-like_N"/>
    <property type="match status" value="1"/>
</dbReference>
<dbReference type="Proteomes" id="UP001500221">
    <property type="component" value="Unassembled WGS sequence"/>
</dbReference>
<keyword evidence="7 8" id="KW-0133">Cell shape</keyword>
<comment type="caution">
    <text evidence="11">The sequence shown here is derived from an EMBL/GenBank/DDBJ whole genome shotgun (WGS) entry which is preliminary data.</text>
</comment>
<dbReference type="SUPFAM" id="SSF51984">
    <property type="entry name" value="MurCD N-terminal domain"/>
    <property type="match status" value="1"/>
</dbReference>
<keyword evidence="5 7" id="KW-0547">Nucleotide-binding</keyword>
<keyword evidence="7 8" id="KW-0131">Cell cycle</keyword>
<keyword evidence="7 8" id="KW-0961">Cell wall biogenesis/degradation</keyword>
<dbReference type="InterPro" id="IPR036615">
    <property type="entry name" value="Mur_ligase_C_dom_sf"/>
</dbReference>
<comment type="catalytic activity">
    <reaction evidence="7 8">
        <text>UDP-N-acetyl-alpha-D-muramoyl-L-alanine + D-glutamate + ATP = UDP-N-acetyl-alpha-D-muramoyl-L-alanyl-D-glutamate + ADP + phosphate + H(+)</text>
        <dbReference type="Rhea" id="RHEA:16429"/>
        <dbReference type="ChEBI" id="CHEBI:15378"/>
        <dbReference type="ChEBI" id="CHEBI:29986"/>
        <dbReference type="ChEBI" id="CHEBI:30616"/>
        <dbReference type="ChEBI" id="CHEBI:43474"/>
        <dbReference type="ChEBI" id="CHEBI:83898"/>
        <dbReference type="ChEBI" id="CHEBI:83900"/>
        <dbReference type="ChEBI" id="CHEBI:456216"/>
        <dbReference type="EC" id="6.3.2.9"/>
    </reaction>
</comment>
<dbReference type="Pfam" id="PF02875">
    <property type="entry name" value="Mur_ligase_C"/>
    <property type="match status" value="1"/>
</dbReference>
<dbReference type="SUPFAM" id="SSF53623">
    <property type="entry name" value="MurD-like peptide ligases, catalytic domain"/>
    <property type="match status" value="1"/>
</dbReference>
<evidence type="ECO:0000256" key="4">
    <source>
        <dbReference type="ARBA" id="ARBA00022598"/>
    </source>
</evidence>
<comment type="similarity">
    <text evidence="7">Belongs to the MurCDEF family.</text>
</comment>
<organism evidence="11 12">
    <name type="scientific">Nocardioides marinquilinus</name>
    <dbReference type="NCBI Taxonomy" id="1210400"/>
    <lineage>
        <taxon>Bacteria</taxon>
        <taxon>Bacillati</taxon>
        <taxon>Actinomycetota</taxon>
        <taxon>Actinomycetes</taxon>
        <taxon>Propionibacteriales</taxon>
        <taxon>Nocardioidaceae</taxon>
        <taxon>Nocardioides</taxon>
    </lineage>
</organism>
<dbReference type="RefSeq" id="WP_345459956.1">
    <property type="nucleotide sequence ID" value="NZ_BAABKG010000003.1"/>
</dbReference>
<evidence type="ECO:0000313" key="11">
    <source>
        <dbReference type="EMBL" id="GAA5151162.1"/>
    </source>
</evidence>
<protein>
    <recommendedName>
        <fullName evidence="7 8">UDP-N-acetylmuramoylalanine--D-glutamate ligase</fullName>
        <ecNumber evidence="7 8">6.3.2.9</ecNumber>
    </recommendedName>
    <alternativeName>
        <fullName evidence="7">D-glutamic acid-adding enzyme</fullName>
    </alternativeName>
    <alternativeName>
        <fullName evidence="7">UDP-N-acetylmuramoyl-L-alanyl-D-glutamate synthetase</fullName>
    </alternativeName>
</protein>
<evidence type="ECO:0000259" key="10">
    <source>
        <dbReference type="Pfam" id="PF08245"/>
    </source>
</evidence>
<keyword evidence="7 8" id="KW-0573">Peptidoglycan synthesis</keyword>
<evidence type="ECO:0000256" key="5">
    <source>
        <dbReference type="ARBA" id="ARBA00022741"/>
    </source>
</evidence>
<evidence type="ECO:0000256" key="1">
    <source>
        <dbReference type="ARBA" id="ARBA00004496"/>
    </source>
</evidence>
<dbReference type="Gene3D" id="3.90.190.20">
    <property type="entry name" value="Mur ligase, C-terminal domain"/>
    <property type="match status" value="1"/>
</dbReference>
<reference evidence="12" key="1">
    <citation type="journal article" date="2019" name="Int. J. Syst. Evol. Microbiol.">
        <title>The Global Catalogue of Microorganisms (GCM) 10K type strain sequencing project: providing services to taxonomists for standard genome sequencing and annotation.</title>
        <authorList>
            <consortium name="The Broad Institute Genomics Platform"/>
            <consortium name="The Broad Institute Genome Sequencing Center for Infectious Disease"/>
            <person name="Wu L."/>
            <person name="Ma J."/>
        </authorList>
    </citation>
    <scope>NUCLEOTIDE SEQUENCE [LARGE SCALE GENOMIC DNA]</scope>
    <source>
        <strain evidence="12">JCM 18459</strain>
    </source>
</reference>
<dbReference type="GO" id="GO:0016874">
    <property type="term" value="F:ligase activity"/>
    <property type="evidence" value="ECO:0007669"/>
    <property type="project" value="UniProtKB-KW"/>
</dbReference>
<comment type="pathway">
    <text evidence="2 7 8">Cell wall biogenesis; peptidoglycan biosynthesis.</text>
</comment>
<dbReference type="Gene3D" id="3.40.50.720">
    <property type="entry name" value="NAD(P)-binding Rossmann-like Domain"/>
    <property type="match status" value="1"/>
</dbReference>
<dbReference type="EMBL" id="BAABKG010000003">
    <property type="protein sequence ID" value="GAA5151162.1"/>
    <property type="molecule type" value="Genomic_DNA"/>
</dbReference>
<proteinExistence type="inferred from homology"/>
<accession>A0ABP9PT04</accession>
<evidence type="ECO:0000256" key="3">
    <source>
        <dbReference type="ARBA" id="ARBA00022490"/>
    </source>
</evidence>
<dbReference type="InterPro" id="IPR004101">
    <property type="entry name" value="Mur_ligase_C"/>
</dbReference>
<evidence type="ECO:0000256" key="2">
    <source>
        <dbReference type="ARBA" id="ARBA00004752"/>
    </source>
</evidence>
<evidence type="ECO:0000256" key="7">
    <source>
        <dbReference type="HAMAP-Rule" id="MF_00639"/>
    </source>
</evidence>
<keyword evidence="3 7" id="KW-0963">Cytoplasm</keyword>
<keyword evidence="12" id="KW-1185">Reference proteome</keyword>
<evidence type="ECO:0000259" key="9">
    <source>
        <dbReference type="Pfam" id="PF02875"/>
    </source>
</evidence>
<dbReference type="HAMAP" id="MF_00639">
    <property type="entry name" value="MurD"/>
    <property type="match status" value="1"/>
</dbReference>
<dbReference type="PANTHER" id="PTHR43692">
    <property type="entry name" value="UDP-N-ACETYLMURAMOYLALANINE--D-GLUTAMATE LIGASE"/>
    <property type="match status" value="1"/>
</dbReference>
<dbReference type="InterPro" id="IPR036565">
    <property type="entry name" value="Mur-like_cat_sf"/>
</dbReference>
<feature type="domain" description="Mur ligase C-terminal" evidence="9">
    <location>
        <begin position="364"/>
        <end position="490"/>
    </location>
</feature>
<comment type="function">
    <text evidence="7 8">Cell wall formation. Catalyzes the addition of glutamate to the nucleotide precursor UDP-N-acetylmuramoyl-L-alanine (UMA).</text>
</comment>
<name>A0ABP9PT04_9ACTN</name>